<protein>
    <submittedName>
        <fullName evidence="1">Uncharacterized protein</fullName>
    </submittedName>
</protein>
<dbReference type="EMBL" id="JBHTAJ010000136">
    <property type="protein sequence ID" value="MFC7185012.1"/>
    <property type="molecule type" value="Genomic_DNA"/>
</dbReference>
<dbReference type="RefSeq" id="WP_380233143.1">
    <property type="nucleotide sequence ID" value="NZ_JBHTAJ010000136.1"/>
</dbReference>
<evidence type="ECO:0000313" key="2">
    <source>
        <dbReference type="Proteomes" id="UP001596435"/>
    </source>
</evidence>
<sequence length="138" mass="14307">MAFGRHDELPLGDRVLGIELAARGGEVTLTLTRRAAGGAGPRERDRLRLRLEDVPSLRIALDRAVALAGAAAGAAVAPGGEGLVRRFHGGESIARIAARYGCTPDAVRARLRVLGHDPRLPEHCPSPGCAAGRAAGLP</sequence>
<keyword evidence="2" id="KW-1185">Reference proteome</keyword>
<comment type="caution">
    <text evidence="1">The sequence shown here is derived from an EMBL/GenBank/DDBJ whole genome shotgun (WGS) entry which is preliminary data.</text>
</comment>
<reference evidence="2" key="1">
    <citation type="journal article" date="2019" name="Int. J. Syst. Evol. Microbiol.">
        <title>The Global Catalogue of Microorganisms (GCM) 10K type strain sequencing project: providing services to taxonomists for standard genome sequencing and annotation.</title>
        <authorList>
            <consortium name="The Broad Institute Genomics Platform"/>
            <consortium name="The Broad Institute Genome Sequencing Center for Infectious Disease"/>
            <person name="Wu L."/>
            <person name="Ma J."/>
        </authorList>
    </citation>
    <scope>NUCLEOTIDE SEQUENCE [LARGE SCALE GENOMIC DNA]</scope>
    <source>
        <strain evidence="2">CGMCC 1.12859</strain>
    </source>
</reference>
<feature type="non-terminal residue" evidence="1">
    <location>
        <position position="138"/>
    </location>
</feature>
<dbReference type="Proteomes" id="UP001596435">
    <property type="component" value="Unassembled WGS sequence"/>
</dbReference>
<proteinExistence type="predicted"/>
<organism evidence="1 2">
    <name type="scientific">Kitasatospora paranensis</name>
    <dbReference type="NCBI Taxonomy" id="258053"/>
    <lineage>
        <taxon>Bacteria</taxon>
        <taxon>Bacillati</taxon>
        <taxon>Actinomycetota</taxon>
        <taxon>Actinomycetes</taxon>
        <taxon>Kitasatosporales</taxon>
        <taxon>Streptomycetaceae</taxon>
        <taxon>Kitasatospora</taxon>
    </lineage>
</organism>
<accession>A0ABW2GA24</accession>
<evidence type="ECO:0000313" key="1">
    <source>
        <dbReference type="EMBL" id="MFC7185012.1"/>
    </source>
</evidence>
<name>A0ABW2GA24_9ACTN</name>
<gene>
    <name evidence="1" type="ORF">ACFQMG_36240</name>
</gene>